<dbReference type="InterPro" id="IPR029063">
    <property type="entry name" value="SAM-dependent_MTases_sf"/>
</dbReference>
<reference evidence="4" key="1">
    <citation type="journal article" date="2019" name="Int. J. Syst. Evol. Microbiol.">
        <title>The Global Catalogue of Microorganisms (GCM) 10K type strain sequencing project: providing services to taxonomists for standard genome sequencing and annotation.</title>
        <authorList>
            <consortium name="The Broad Institute Genomics Platform"/>
            <consortium name="The Broad Institute Genome Sequencing Center for Infectious Disease"/>
            <person name="Wu L."/>
            <person name="Ma J."/>
        </authorList>
    </citation>
    <scope>NUCLEOTIDE SEQUENCE [LARGE SCALE GENOMIC DNA]</scope>
    <source>
        <strain evidence="4">JCM 16702</strain>
    </source>
</reference>
<accession>A0ABP7WAC0</accession>
<evidence type="ECO:0000313" key="4">
    <source>
        <dbReference type="Proteomes" id="UP001500683"/>
    </source>
</evidence>
<dbReference type="SUPFAM" id="SSF53335">
    <property type="entry name" value="S-adenosyl-L-methionine-dependent methyltransferases"/>
    <property type="match status" value="1"/>
</dbReference>
<dbReference type="Proteomes" id="UP001500683">
    <property type="component" value="Unassembled WGS sequence"/>
</dbReference>
<evidence type="ECO:0000259" key="2">
    <source>
        <dbReference type="Pfam" id="PF08241"/>
    </source>
</evidence>
<dbReference type="PANTHER" id="PTHR44068:SF11">
    <property type="entry name" value="GERANYL DIPHOSPHATE 2-C-METHYLTRANSFERASE"/>
    <property type="match status" value="1"/>
</dbReference>
<feature type="domain" description="Methyltransferase type 11" evidence="2">
    <location>
        <begin position="67"/>
        <end position="164"/>
    </location>
</feature>
<keyword evidence="3" id="KW-0489">Methyltransferase</keyword>
<sequence>MGRNEPVAARVGEYYDDIGDFVELVGGNLHVGYWTGEDDDTPLLGALHRLTSMMEERLALRPGHRLLDVGCGVAEPAVRIAQRNEVTVVGVTVSGWQVAEAERRITAAGLRGQVSVRLADAAALPFPDGSFDRVLAFDSLPNAEDKRRWTAEMFRVLRPGGRCVYSEYPRDPGTSEEELAVLKRYALFDPPIPDRVTAPAEEAGFTVVETLHCGDRVRRYYDLVLDKLARQRDALTALYGRERMEAFAADLRTSYGICRRRLGYVIVTCRKPGS</sequence>
<proteinExistence type="predicted"/>
<dbReference type="CDD" id="cd02440">
    <property type="entry name" value="AdoMet_MTases"/>
    <property type="match status" value="1"/>
</dbReference>
<dbReference type="Pfam" id="PF08241">
    <property type="entry name" value="Methyltransf_11"/>
    <property type="match status" value="1"/>
</dbReference>
<keyword evidence="1" id="KW-0808">Transferase</keyword>
<dbReference type="InterPro" id="IPR013216">
    <property type="entry name" value="Methyltransf_11"/>
</dbReference>
<name>A0ABP7WAC0_9ACTN</name>
<keyword evidence="4" id="KW-1185">Reference proteome</keyword>
<dbReference type="RefSeq" id="WP_344952300.1">
    <property type="nucleotide sequence ID" value="NZ_BAAAZG010000038.1"/>
</dbReference>
<dbReference type="InterPro" id="IPR050447">
    <property type="entry name" value="Erg6_SMT_methyltransf"/>
</dbReference>
<dbReference type="GO" id="GO:0032259">
    <property type="term" value="P:methylation"/>
    <property type="evidence" value="ECO:0007669"/>
    <property type="project" value="UniProtKB-KW"/>
</dbReference>
<protein>
    <submittedName>
        <fullName evidence="3">27-O-demethylrifamycin SV methyltransferase</fullName>
    </submittedName>
</protein>
<dbReference type="GO" id="GO:0008168">
    <property type="term" value="F:methyltransferase activity"/>
    <property type="evidence" value="ECO:0007669"/>
    <property type="project" value="UniProtKB-KW"/>
</dbReference>
<gene>
    <name evidence="3" type="ORF">GCM10022214_50680</name>
</gene>
<evidence type="ECO:0000256" key="1">
    <source>
        <dbReference type="ARBA" id="ARBA00022679"/>
    </source>
</evidence>
<evidence type="ECO:0000313" key="3">
    <source>
        <dbReference type="EMBL" id="GAA4084689.1"/>
    </source>
</evidence>
<comment type="caution">
    <text evidence="3">The sequence shown here is derived from an EMBL/GenBank/DDBJ whole genome shotgun (WGS) entry which is preliminary data.</text>
</comment>
<dbReference type="Gene3D" id="3.40.50.150">
    <property type="entry name" value="Vaccinia Virus protein VP39"/>
    <property type="match status" value="1"/>
</dbReference>
<dbReference type="EMBL" id="BAAAZG010000038">
    <property type="protein sequence ID" value="GAA4084689.1"/>
    <property type="molecule type" value="Genomic_DNA"/>
</dbReference>
<dbReference type="PANTHER" id="PTHR44068">
    <property type="entry name" value="ZGC:194242"/>
    <property type="match status" value="1"/>
</dbReference>
<organism evidence="3 4">
    <name type="scientific">Actinomadura miaoliensis</name>
    <dbReference type="NCBI Taxonomy" id="430685"/>
    <lineage>
        <taxon>Bacteria</taxon>
        <taxon>Bacillati</taxon>
        <taxon>Actinomycetota</taxon>
        <taxon>Actinomycetes</taxon>
        <taxon>Streptosporangiales</taxon>
        <taxon>Thermomonosporaceae</taxon>
        <taxon>Actinomadura</taxon>
    </lineage>
</organism>